<protein>
    <submittedName>
        <fullName evidence="1">Uncharacterized protein</fullName>
    </submittedName>
</protein>
<evidence type="ECO:0000313" key="1">
    <source>
        <dbReference type="EMBL" id="KAB8586117.1"/>
    </source>
</evidence>
<evidence type="ECO:0000313" key="2">
    <source>
        <dbReference type="Proteomes" id="UP000327013"/>
    </source>
</evidence>
<reference evidence="1 2" key="1">
    <citation type="submission" date="2019-06" db="EMBL/GenBank/DDBJ databases">
        <title>A chromosomal-level reference genome of Carpinus fangiana (Coryloideae, Betulaceae).</title>
        <authorList>
            <person name="Yang X."/>
            <person name="Wang Z."/>
            <person name="Zhang L."/>
            <person name="Hao G."/>
            <person name="Liu J."/>
            <person name="Yang Y."/>
        </authorList>
    </citation>
    <scope>NUCLEOTIDE SEQUENCE [LARGE SCALE GENOMIC DNA]</scope>
    <source>
        <strain evidence="1">Cfa_2016G</strain>
        <tissue evidence="1">Leaf</tissue>
    </source>
</reference>
<sequence>MDYCLKEKESEEVVWRSVRGKHSKRRHRSKMTTMDYCLKEKESEEVVWRSVRGK</sequence>
<comment type="caution">
    <text evidence="1">The sequence shown here is derived from an EMBL/GenBank/DDBJ whole genome shotgun (WGS) entry which is preliminary data.</text>
</comment>
<gene>
    <name evidence="1" type="ORF">FH972_025772</name>
</gene>
<dbReference type="AlphaFoldDB" id="A0A5N6L2E3"/>
<dbReference type="EMBL" id="VIBQ01000068">
    <property type="protein sequence ID" value="KAB8586117.1"/>
    <property type="molecule type" value="Genomic_DNA"/>
</dbReference>
<proteinExistence type="predicted"/>
<name>A0A5N6L2E3_9ROSI</name>
<accession>A0A5N6L2E3</accession>
<keyword evidence="2" id="KW-1185">Reference proteome</keyword>
<dbReference type="Proteomes" id="UP000327013">
    <property type="component" value="Unassembled WGS sequence"/>
</dbReference>
<organism evidence="1 2">
    <name type="scientific">Carpinus fangiana</name>
    <dbReference type="NCBI Taxonomy" id="176857"/>
    <lineage>
        <taxon>Eukaryota</taxon>
        <taxon>Viridiplantae</taxon>
        <taxon>Streptophyta</taxon>
        <taxon>Embryophyta</taxon>
        <taxon>Tracheophyta</taxon>
        <taxon>Spermatophyta</taxon>
        <taxon>Magnoliopsida</taxon>
        <taxon>eudicotyledons</taxon>
        <taxon>Gunneridae</taxon>
        <taxon>Pentapetalae</taxon>
        <taxon>rosids</taxon>
        <taxon>fabids</taxon>
        <taxon>Fagales</taxon>
        <taxon>Betulaceae</taxon>
        <taxon>Carpinus</taxon>
    </lineage>
</organism>